<dbReference type="Proteomes" id="UP000076744">
    <property type="component" value="Unassembled WGS sequence"/>
</dbReference>
<sequence length="365" mass="39736">MKATLRRRGSDSSESSFTRARAGSSGTHEFRRSMRGSMRQPLATSDGICPLSPPTVGTRRDSISSLPSGTGFGGGRLRQSLRRESADPPARRRIPKFKKSTSGKSKKGKNDSRFGDSSDEDEGPLRMNLFKSRFADSSSEDGESHTKSKGKNIPISLRAKPNARAASSALDLPFDHDGRESPILDAAILMQPKRTQAATGQPGSGRGALVPLPQTDDSDKSFRPQHTRRGSFISLLRRKKDSSSKINRDLSESAARQDTKLERSPEELEALRSASLHKRGPSWPLPEPEATGAGSVQQSPERPSTAGGAIVSTSSNRSKFMRRRSASHGMVPADTVDMDDDLVTDAVPQKKKKFGALRKMFRLHD</sequence>
<evidence type="ECO:0000256" key="1">
    <source>
        <dbReference type="SAM" id="MobiDB-lite"/>
    </source>
</evidence>
<feature type="compositionally biased region" description="Basic and acidic residues" evidence="1">
    <location>
        <begin position="241"/>
        <end position="270"/>
    </location>
</feature>
<accession>A0A162JQ43</accession>
<dbReference type="RefSeq" id="XP_018707568.1">
    <property type="nucleotide sequence ID" value="XM_018844802.1"/>
</dbReference>
<name>A0A162JQ43_CORFA</name>
<dbReference type="STRING" id="1081104.A0A162JQ43"/>
<evidence type="ECO:0000313" key="2">
    <source>
        <dbReference type="EMBL" id="OAA72122.1"/>
    </source>
</evidence>
<keyword evidence="3" id="KW-1185">Reference proteome</keyword>
<feature type="region of interest" description="Disordered" evidence="1">
    <location>
        <begin position="1"/>
        <end position="336"/>
    </location>
</feature>
<reference evidence="2 3" key="1">
    <citation type="journal article" date="2016" name="Genome Biol. Evol.">
        <title>Divergent and convergent evolution of fungal pathogenicity.</title>
        <authorList>
            <person name="Shang Y."/>
            <person name="Xiao G."/>
            <person name="Zheng P."/>
            <person name="Cen K."/>
            <person name="Zhan S."/>
            <person name="Wang C."/>
        </authorList>
    </citation>
    <scope>NUCLEOTIDE SEQUENCE [LARGE SCALE GENOMIC DNA]</scope>
    <source>
        <strain evidence="2 3">ARSEF 2679</strain>
    </source>
</reference>
<feature type="compositionally biased region" description="Basic and acidic residues" evidence="1">
    <location>
        <begin position="173"/>
        <end position="182"/>
    </location>
</feature>
<dbReference type="EMBL" id="AZHB01000002">
    <property type="protein sequence ID" value="OAA72122.1"/>
    <property type="molecule type" value="Genomic_DNA"/>
</dbReference>
<protein>
    <submittedName>
        <fullName evidence="2">Uncharacterized protein</fullName>
    </submittedName>
</protein>
<feature type="compositionally biased region" description="Basic residues" evidence="1">
    <location>
        <begin position="91"/>
        <end position="107"/>
    </location>
</feature>
<organism evidence="2 3">
    <name type="scientific">Cordyceps fumosorosea (strain ARSEF 2679)</name>
    <name type="common">Isaria fumosorosea</name>
    <dbReference type="NCBI Taxonomy" id="1081104"/>
    <lineage>
        <taxon>Eukaryota</taxon>
        <taxon>Fungi</taxon>
        <taxon>Dikarya</taxon>
        <taxon>Ascomycota</taxon>
        <taxon>Pezizomycotina</taxon>
        <taxon>Sordariomycetes</taxon>
        <taxon>Hypocreomycetidae</taxon>
        <taxon>Hypocreales</taxon>
        <taxon>Cordycipitaceae</taxon>
        <taxon>Cordyceps</taxon>
    </lineage>
</organism>
<dbReference type="AlphaFoldDB" id="A0A162JQ43"/>
<gene>
    <name evidence="2" type="ORF">ISF_01195</name>
</gene>
<evidence type="ECO:0000313" key="3">
    <source>
        <dbReference type="Proteomes" id="UP000076744"/>
    </source>
</evidence>
<dbReference type="GeneID" id="30017487"/>
<comment type="caution">
    <text evidence="2">The sequence shown here is derived from an EMBL/GenBank/DDBJ whole genome shotgun (WGS) entry which is preliminary data.</text>
</comment>
<proteinExistence type="predicted"/>
<feature type="compositionally biased region" description="Basic and acidic residues" evidence="1">
    <location>
        <begin position="81"/>
        <end position="90"/>
    </location>
</feature>
<dbReference type="OrthoDB" id="5423926at2759"/>